<keyword evidence="7 8" id="KW-0539">Nucleus</keyword>
<dbReference type="STRING" id="2282107.A0A286USE7"/>
<proteinExistence type="inferred from homology"/>
<evidence type="ECO:0000256" key="4">
    <source>
        <dbReference type="ARBA" id="ARBA00023015"/>
    </source>
</evidence>
<evidence type="ECO:0000256" key="2">
    <source>
        <dbReference type="ARBA" id="ARBA00009994"/>
    </source>
</evidence>
<dbReference type="OrthoDB" id="10253553at2759"/>
<dbReference type="Pfam" id="PF05983">
    <property type="entry name" value="Med7"/>
    <property type="match status" value="1"/>
</dbReference>
<keyword evidence="6 8" id="KW-0804">Transcription</keyword>
<keyword evidence="4 8" id="KW-0805">Transcription regulation</keyword>
<dbReference type="GO" id="GO:0006357">
    <property type="term" value="P:regulation of transcription by RNA polymerase II"/>
    <property type="evidence" value="ECO:0007669"/>
    <property type="project" value="InterPro"/>
</dbReference>
<dbReference type="InterPro" id="IPR009244">
    <property type="entry name" value="Mediatior_Med7"/>
</dbReference>
<protein>
    <recommendedName>
        <fullName evidence="3 8">Mediator of RNA polymerase II transcription subunit 7</fullName>
    </recommendedName>
</protein>
<evidence type="ECO:0000256" key="8">
    <source>
        <dbReference type="RuleBase" id="RU364060"/>
    </source>
</evidence>
<dbReference type="Proteomes" id="UP000217199">
    <property type="component" value="Unassembled WGS sequence"/>
</dbReference>
<comment type="caution">
    <text evidence="11">The sequence shown here is derived from an EMBL/GenBank/DDBJ whole genome shotgun (WGS) entry which is preliminary data.</text>
</comment>
<comment type="function">
    <text evidence="8">Component of the Mediator complex, a coactivator involved in the regulated transcription of nearly all RNA polymerase II-dependent genes. Mediator functions as a bridge to convey information from gene-specific regulatory proteins to the basal RNA polymerase II transcription machinery.</text>
</comment>
<dbReference type="GO" id="GO:0003712">
    <property type="term" value="F:transcription coregulator activity"/>
    <property type="evidence" value="ECO:0007669"/>
    <property type="project" value="InterPro"/>
</dbReference>
<evidence type="ECO:0000256" key="9">
    <source>
        <dbReference type="SAM" id="Coils"/>
    </source>
</evidence>
<organism evidence="11 12">
    <name type="scientific">Pyrrhoderma noxium</name>
    <dbReference type="NCBI Taxonomy" id="2282107"/>
    <lineage>
        <taxon>Eukaryota</taxon>
        <taxon>Fungi</taxon>
        <taxon>Dikarya</taxon>
        <taxon>Basidiomycota</taxon>
        <taxon>Agaricomycotina</taxon>
        <taxon>Agaricomycetes</taxon>
        <taxon>Hymenochaetales</taxon>
        <taxon>Hymenochaetaceae</taxon>
        <taxon>Pyrrhoderma</taxon>
    </lineage>
</organism>
<dbReference type="InterPro" id="IPR037212">
    <property type="entry name" value="Med7/Med21-like"/>
</dbReference>
<evidence type="ECO:0000313" key="11">
    <source>
        <dbReference type="EMBL" id="PAV22479.1"/>
    </source>
</evidence>
<keyword evidence="9" id="KW-0175">Coiled coil</keyword>
<comment type="subcellular location">
    <subcellularLocation>
        <location evidence="1 8">Nucleus</location>
    </subcellularLocation>
</comment>
<evidence type="ECO:0000256" key="1">
    <source>
        <dbReference type="ARBA" id="ARBA00004123"/>
    </source>
</evidence>
<dbReference type="Gene3D" id="6.10.140.1520">
    <property type="match status" value="1"/>
</dbReference>
<dbReference type="EMBL" id="NBII01000002">
    <property type="protein sequence ID" value="PAV22479.1"/>
    <property type="molecule type" value="Genomic_DNA"/>
</dbReference>
<dbReference type="GO" id="GO:0070847">
    <property type="term" value="C:core mediator complex"/>
    <property type="evidence" value="ECO:0007669"/>
    <property type="project" value="TreeGrafter"/>
</dbReference>
<evidence type="ECO:0000313" key="12">
    <source>
        <dbReference type="Proteomes" id="UP000217199"/>
    </source>
</evidence>
<accession>A0A286USE7</accession>
<comment type="similarity">
    <text evidence="2 8">Belongs to the Mediator complex subunit 7 family.</text>
</comment>
<dbReference type="GO" id="GO:0016592">
    <property type="term" value="C:mediator complex"/>
    <property type="evidence" value="ECO:0007669"/>
    <property type="project" value="InterPro"/>
</dbReference>
<dbReference type="InterPro" id="IPR044888">
    <property type="entry name" value="Mediatior_Med7_sf"/>
</dbReference>
<keyword evidence="12" id="KW-1185">Reference proteome</keyword>
<comment type="subunit">
    <text evidence="8">Component of the Mediator complex.</text>
</comment>
<evidence type="ECO:0000256" key="7">
    <source>
        <dbReference type="ARBA" id="ARBA00023242"/>
    </source>
</evidence>
<dbReference type="PANTHER" id="PTHR21428:SF11">
    <property type="entry name" value="MEDIATOR OF RNA POLYMERASE II TRANSCRIPTION SUBUNIT 7"/>
    <property type="match status" value="1"/>
</dbReference>
<name>A0A286USE7_9AGAM</name>
<keyword evidence="5 8" id="KW-0010">Activator</keyword>
<sequence length="251" mass="28796">MLEEDQEAELRNPFPSPPSHYQNYSSHNLNLLSLLKERQNEENKYTSQQELLKDQEDVPDWPLTQLEKPRVDWIVEDGSYTVFGDTWPIKEKIPSLGEEGGHQLYPDDPTIDRRPVLISILKSMLVTYSGLIKSLLAPPPNPYSTDPPEWVRHVEWLTILSQNIMSAANDLRPVQARVNLEAMMERQLELRRQETVELKKKCSELSQRLAKLKQAAASQVENKPSSSININLQATSSQVSIDDVRRWAENA</sequence>
<reference evidence="11 12" key="1">
    <citation type="journal article" date="2017" name="Mol. Ecol.">
        <title>Comparative and population genomic landscape of Phellinus noxius: A hypervariable fungus causing root rot in trees.</title>
        <authorList>
            <person name="Chung C.L."/>
            <person name="Lee T.J."/>
            <person name="Akiba M."/>
            <person name="Lee H.H."/>
            <person name="Kuo T.H."/>
            <person name="Liu D."/>
            <person name="Ke H.M."/>
            <person name="Yokoi T."/>
            <person name="Roa M.B."/>
            <person name="Lu M.J."/>
            <person name="Chang Y.Y."/>
            <person name="Ann P.J."/>
            <person name="Tsai J.N."/>
            <person name="Chen C.Y."/>
            <person name="Tzean S.S."/>
            <person name="Ota Y."/>
            <person name="Hattori T."/>
            <person name="Sahashi N."/>
            <person name="Liou R.F."/>
            <person name="Kikuchi T."/>
            <person name="Tsai I.J."/>
        </authorList>
    </citation>
    <scope>NUCLEOTIDE SEQUENCE [LARGE SCALE GENOMIC DNA]</scope>
    <source>
        <strain evidence="11 12">FFPRI411160</strain>
    </source>
</reference>
<feature type="region of interest" description="Disordered" evidence="10">
    <location>
        <begin position="1"/>
        <end position="25"/>
    </location>
</feature>
<dbReference type="InParanoid" id="A0A286USE7"/>
<dbReference type="PANTHER" id="PTHR21428">
    <property type="entry name" value="MEDIATOR OF RNA POLYMERASE II TRANSCRIPTION SUBUNIT 7"/>
    <property type="match status" value="1"/>
</dbReference>
<evidence type="ECO:0000256" key="6">
    <source>
        <dbReference type="ARBA" id="ARBA00023163"/>
    </source>
</evidence>
<dbReference type="Gene3D" id="6.10.140.200">
    <property type="match status" value="1"/>
</dbReference>
<dbReference type="SUPFAM" id="SSF140718">
    <property type="entry name" value="Mediator hinge subcomplex-like"/>
    <property type="match status" value="1"/>
</dbReference>
<evidence type="ECO:0000256" key="5">
    <source>
        <dbReference type="ARBA" id="ARBA00023159"/>
    </source>
</evidence>
<dbReference type="AlphaFoldDB" id="A0A286USE7"/>
<evidence type="ECO:0000256" key="3">
    <source>
        <dbReference type="ARBA" id="ARBA00020631"/>
    </source>
</evidence>
<evidence type="ECO:0000256" key="10">
    <source>
        <dbReference type="SAM" id="MobiDB-lite"/>
    </source>
</evidence>
<gene>
    <name evidence="11" type="ORF">PNOK_0243600</name>
</gene>
<feature type="coiled-coil region" evidence="9">
    <location>
        <begin position="195"/>
        <end position="222"/>
    </location>
</feature>